<dbReference type="PANTHER" id="PTHR13096">
    <property type="entry name" value="MINA53 MYC INDUCED NUCLEAR ANTIGEN"/>
    <property type="match status" value="1"/>
</dbReference>
<gene>
    <name evidence="5" type="ORF">D5R40_30010</name>
</gene>
<sequence>MLCLKYLIQPLPQEEFLENNWTKKAIAISSKGQKDFTDLFSWDKLNHLLNFHQIKYPDVRVAFDGKVLEAKENKNLTQWCQKGGTLIIDQIHQRIPEVSMLASKLSYELGYPTQVNAYCSWSSKQGFSRHYDTHDVFILQVEGSKQWYVYTDTLKYPLPNQKSSSLEPPEEEAYLSCILHPGDVLYIPRGHWHYAVTKEEPSIHLTLGIHSKTGIDLLEWLICKLQHREEWRQSLPLRIDNNSFNLSVETLIQDLEQYINNHNISEEYYSYLDSLGKPIYQYALPYQAGFNIFDNGIETKFKIPQFQRLKISQISEREDEYKIIVSGKEVSIKGVPEKFIENLFSRETFTGKDVINLLPDYDWEIDIMPMLSKLVNERVIFVEPGV</sequence>
<dbReference type="EMBL" id="RCBY01000326">
    <property type="protein sequence ID" value="RQH24210.1"/>
    <property type="molecule type" value="Genomic_DNA"/>
</dbReference>
<keyword evidence="6" id="KW-1185">Reference proteome</keyword>
<dbReference type="AlphaFoldDB" id="A0A3N6N054"/>
<dbReference type="RefSeq" id="WP_124147527.1">
    <property type="nucleotide sequence ID" value="NZ_CAWOKI010000280.1"/>
</dbReference>
<evidence type="ECO:0000313" key="5">
    <source>
        <dbReference type="EMBL" id="RQH24210.1"/>
    </source>
</evidence>
<dbReference type="PANTHER" id="PTHR13096:SF8">
    <property type="entry name" value="RIBOSOMAL OXYGENASE 1"/>
    <property type="match status" value="1"/>
</dbReference>
<reference evidence="5 6" key="1">
    <citation type="journal article" date="2018" name="ACS Chem. Biol.">
        <title>Ketoreductase domain dysfunction expands chemodiversity: malyngamide biosynthesis in the cyanobacterium Okeania hirsuta.</title>
        <authorList>
            <person name="Moss N.A."/>
            <person name="Leao T."/>
            <person name="Rankin M."/>
            <person name="McCullough T.M."/>
            <person name="Qu P."/>
            <person name="Korobeynikov A."/>
            <person name="Smith J.L."/>
            <person name="Gerwick L."/>
            <person name="Gerwick W.H."/>
        </authorList>
    </citation>
    <scope>NUCLEOTIDE SEQUENCE [LARGE SCALE GENOMIC DNA]</scope>
    <source>
        <strain evidence="5 6">PAB10Feb10-1</strain>
    </source>
</reference>
<comment type="cofactor">
    <cofactor evidence="1">
        <name>Fe(2+)</name>
        <dbReference type="ChEBI" id="CHEBI:29033"/>
    </cofactor>
</comment>
<evidence type="ECO:0000256" key="3">
    <source>
        <dbReference type="ARBA" id="ARBA00023004"/>
    </source>
</evidence>
<dbReference type="Proteomes" id="UP000269154">
    <property type="component" value="Unassembled WGS sequence"/>
</dbReference>
<accession>A0A3N6N054</accession>
<dbReference type="InterPro" id="IPR003347">
    <property type="entry name" value="JmjC_dom"/>
</dbReference>
<evidence type="ECO:0000313" key="6">
    <source>
        <dbReference type="Proteomes" id="UP000269154"/>
    </source>
</evidence>
<dbReference type="InterPro" id="IPR039994">
    <property type="entry name" value="NO66-like"/>
</dbReference>
<comment type="caution">
    <text evidence="5">The sequence shown here is derived from an EMBL/GenBank/DDBJ whole genome shotgun (WGS) entry which is preliminary data.</text>
</comment>
<name>A0A3N6N054_9CYAN</name>
<organism evidence="5 6">
    <name type="scientific">Okeania hirsuta</name>
    <dbReference type="NCBI Taxonomy" id="1458930"/>
    <lineage>
        <taxon>Bacteria</taxon>
        <taxon>Bacillati</taxon>
        <taxon>Cyanobacteriota</taxon>
        <taxon>Cyanophyceae</taxon>
        <taxon>Oscillatoriophycideae</taxon>
        <taxon>Oscillatoriales</taxon>
        <taxon>Microcoleaceae</taxon>
        <taxon>Okeania</taxon>
    </lineage>
</organism>
<evidence type="ECO:0000256" key="1">
    <source>
        <dbReference type="ARBA" id="ARBA00001954"/>
    </source>
</evidence>
<evidence type="ECO:0000259" key="4">
    <source>
        <dbReference type="PROSITE" id="PS51184"/>
    </source>
</evidence>
<proteinExistence type="predicted"/>
<keyword evidence="2" id="KW-0479">Metal-binding</keyword>
<dbReference type="SUPFAM" id="SSF51197">
    <property type="entry name" value="Clavaminate synthase-like"/>
    <property type="match status" value="1"/>
</dbReference>
<dbReference type="GO" id="GO:0046872">
    <property type="term" value="F:metal ion binding"/>
    <property type="evidence" value="ECO:0007669"/>
    <property type="project" value="UniProtKB-KW"/>
</dbReference>
<dbReference type="Pfam" id="PF08007">
    <property type="entry name" value="JmjC_2"/>
    <property type="match status" value="1"/>
</dbReference>
<feature type="domain" description="JmjC" evidence="4">
    <location>
        <begin position="84"/>
        <end position="226"/>
    </location>
</feature>
<dbReference type="PROSITE" id="PS51184">
    <property type="entry name" value="JMJC"/>
    <property type="match status" value="1"/>
</dbReference>
<dbReference type="OrthoDB" id="118524at2"/>
<evidence type="ECO:0000256" key="2">
    <source>
        <dbReference type="ARBA" id="ARBA00022723"/>
    </source>
</evidence>
<keyword evidence="3" id="KW-0408">Iron</keyword>
<dbReference type="Gene3D" id="2.60.120.650">
    <property type="entry name" value="Cupin"/>
    <property type="match status" value="1"/>
</dbReference>
<protein>
    <submittedName>
        <fullName evidence="5">Cupin</fullName>
    </submittedName>
</protein>